<gene>
    <name evidence="1" type="ORF">F7R25_03905</name>
</gene>
<sequence>MNEKPKQLIVRVPDSFFKHLHQVSAKRNTSIRKLTINALLKELRALNHEYATPEDFKFRQFWNIKDKTKGDNNE</sequence>
<dbReference type="EMBL" id="VZOK01000004">
    <property type="protein sequence ID" value="KAB0640649.1"/>
    <property type="molecule type" value="Genomic_DNA"/>
</dbReference>
<evidence type="ECO:0000313" key="2">
    <source>
        <dbReference type="Proteomes" id="UP000473470"/>
    </source>
</evidence>
<dbReference type="RefSeq" id="WP_150998357.1">
    <property type="nucleotide sequence ID" value="NZ_CABVPM010000001.1"/>
</dbReference>
<accession>A0A6L3N3R0</accession>
<evidence type="ECO:0000313" key="1">
    <source>
        <dbReference type="EMBL" id="KAB0640649.1"/>
    </source>
</evidence>
<evidence type="ECO:0008006" key="3">
    <source>
        <dbReference type="Google" id="ProtNLM"/>
    </source>
</evidence>
<name>A0A6L3N3R0_9BURK</name>
<comment type="caution">
    <text evidence="1">The sequence shown here is derived from an EMBL/GenBank/DDBJ whole genome shotgun (WGS) entry which is preliminary data.</text>
</comment>
<organism evidence="1 2">
    <name type="scientific">Burkholderia stagnalis</name>
    <dbReference type="NCBI Taxonomy" id="1503054"/>
    <lineage>
        <taxon>Bacteria</taxon>
        <taxon>Pseudomonadati</taxon>
        <taxon>Pseudomonadota</taxon>
        <taxon>Betaproteobacteria</taxon>
        <taxon>Burkholderiales</taxon>
        <taxon>Burkholderiaceae</taxon>
        <taxon>Burkholderia</taxon>
        <taxon>Burkholderia cepacia complex</taxon>
    </lineage>
</organism>
<dbReference type="AlphaFoldDB" id="A0A6L3N3R0"/>
<dbReference type="Proteomes" id="UP000473470">
    <property type="component" value="Unassembled WGS sequence"/>
</dbReference>
<proteinExistence type="predicted"/>
<reference evidence="1 2" key="1">
    <citation type="submission" date="2019-09" db="EMBL/GenBank/DDBJ databases">
        <title>Draft genome sequences of 48 bacterial type strains from the CCUG.</title>
        <authorList>
            <person name="Tunovic T."/>
            <person name="Pineiro-Iglesias B."/>
            <person name="Unosson C."/>
            <person name="Inganas E."/>
            <person name="Ohlen M."/>
            <person name="Cardew S."/>
            <person name="Jensie-Markopoulos S."/>
            <person name="Salva-Serra F."/>
            <person name="Jaen-Luchoro D."/>
            <person name="Karlsson R."/>
            <person name="Svensson-Stadler L."/>
            <person name="Chun J."/>
            <person name="Moore E."/>
        </authorList>
    </citation>
    <scope>NUCLEOTIDE SEQUENCE [LARGE SCALE GENOMIC DNA]</scope>
    <source>
        <strain evidence="1 2">CCUG 65686</strain>
    </source>
</reference>
<protein>
    <recommendedName>
        <fullName evidence="3">Arc family DNA-binding protein</fullName>
    </recommendedName>
</protein>